<gene>
    <name evidence="3" type="ORF">GCM10009745_20010</name>
</gene>
<name>A0ABP4SSQ6_9ACTN</name>
<dbReference type="Proteomes" id="UP001500280">
    <property type="component" value="Unassembled WGS sequence"/>
</dbReference>
<organism evidence="3 4">
    <name type="scientific">Kribbella yunnanensis</name>
    <dbReference type="NCBI Taxonomy" id="190194"/>
    <lineage>
        <taxon>Bacteria</taxon>
        <taxon>Bacillati</taxon>
        <taxon>Actinomycetota</taxon>
        <taxon>Actinomycetes</taxon>
        <taxon>Propionibacteriales</taxon>
        <taxon>Kribbellaceae</taxon>
        <taxon>Kribbella</taxon>
    </lineage>
</organism>
<evidence type="ECO:0000256" key="1">
    <source>
        <dbReference type="SAM" id="MobiDB-lite"/>
    </source>
</evidence>
<dbReference type="PROSITE" id="PS51257">
    <property type="entry name" value="PROKAR_LIPOPROTEIN"/>
    <property type="match status" value="1"/>
</dbReference>
<dbReference type="RefSeq" id="WP_344148573.1">
    <property type="nucleotide sequence ID" value="NZ_BAAANF010000006.1"/>
</dbReference>
<feature type="compositionally biased region" description="Low complexity" evidence="1">
    <location>
        <begin position="58"/>
        <end position="72"/>
    </location>
</feature>
<dbReference type="EMBL" id="BAAANF010000006">
    <property type="protein sequence ID" value="GAA1676715.1"/>
    <property type="molecule type" value="Genomic_DNA"/>
</dbReference>
<feature type="signal peptide" evidence="2">
    <location>
        <begin position="1"/>
        <end position="28"/>
    </location>
</feature>
<feature type="chain" id="PRO_5047517793" evidence="2">
    <location>
        <begin position="29"/>
        <end position="275"/>
    </location>
</feature>
<feature type="region of interest" description="Disordered" evidence="1">
    <location>
        <begin position="30"/>
        <end position="72"/>
    </location>
</feature>
<proteinExistence type="predicted"/>
<evidence type="ECO:0000313" key="4">
    <source>
        <dbReference type="Proteomes" id="UP001500280"/>
    </source>
</evidence>
<comment type="caution">
    <text evidence="3">The sequence shown here is derived from an EMBL/GenBank/DDBJ whole genome shotgun (WGS) entry which is preliminary data.</text>
</comment>
<evidence type="ECO:0000256" key="2">
    <source>
        <dbReference type="SAM" id="SignalP"/>
    </source>
</evidence>
<protein>
    <submittedName>
        <fullName evidence="3">Uncharacterized protein</fullName>
    </submittedName>
</protein>
<sequence length="275" mass="28933">MTDKRLRWQCGMAVAVLLLAGCSDDKGAVNPTPTSSAPQPTATPTAVTSTPVPPTTPPTASATPTPTTSVPARRVFRYQPAWPFTSEARAAEWQRSYRSGGHQPWHLDAAETALAFTQGFLGFKDITLITSRSIRGDEAHVGVGFQIDTGRKFTAAVVHLARIGQGKDAPWEVVGTRDSDLSLTSPRYGATAGSPLTAGGRITGVDEAIRIEVRQASTAKPLGTLCCVAAGGERTPWSGRVSYRGATDPVLVVVASAGGHSHGTERFAITAVRRS</sequence>
<keyword evidence="4" id="KW-1185">Reference proteome</keyword>
<feature type="compositionally biased region" description="Low complexity" evidence="1">
    <location>
        <begin position="31"/>
        <end position="50"/>
    </location>
</feature>
<evidence type="ECO:0000313" key="3">
    <source>
        <dbReference type="EMBL" id="GAA1676715.1"/>
    </source>
</evidence>
<reference evidence="4" key="1">
    <citation type="journal article" date="2019" name="Int. J. Syst. Evol. Microbiol.">
        <title>The Global Catalogue of Microorganisms (GCM) 10K type strain sequencing project: providing services to taxonomists for standard genome sequencing and annotation.</title>
        <authorList>
            <consortium name="The Broad Institute Genomics Platform"/>
            <consortium name="The Broad Institute Genome Sequencing Center for Infectious Disease"/>
            <person name="Wu L."/>
            <person name="Ma J."/>
        </authorList>
    </citation>
    <scope>NUCLEOTIDE SEQUENCE [LARGE SCALE GENOMIC DNA]</scope>
    <source>
        <strain evidence="4">JCM 14307</strain>
    </source>
</reference>
<accession>A0ABP4SSQ6</accession>
<keyword evidence="2" id="KW-0732">Signal</keyword>